<evidence type="ECO:0000256" key="5">
    <source>
        <dbReference type="ARBA" id="ARBA00022475"/>
    </source>
</evidence>
<keyword evidence="9 13" id="KW-1133">Transmembrane helix</keyword>
<organism evidence="14 15">
    <name type="scientific">Knipowitschia caucasica</name>
    <name type="common">Caucasian dwarf goby</name>
    <name type="synonym">Pomatoschistus caucasicus</name>
    <dbReference type="NCBI Taxonomy" id="637954"/>
    <lineage>
        <taxon>Eukaryota</taxon>
        <taxon>Metazoa</taxon>
        <taxon>Chordata</taxon>
        <taxon>Craniata</taxon>
        <taxon>Vertebrata</taxon>
        <taxon>Euteleostomi</taxon>
        <taxon>Actinopterygii</taxon>
        <taxon>Neopterygii</taxon>
        <taxon>Teleostei</taxon>
        <taxon>Neoteleostei</taxon>
        <taxon>Acanthomorphata</taxon>
        <taxon>Gobiaria</taxon>
        <taxon>Gobiiformes</taxon>
        <taxon>Gobioidei</taxon>
        <taxon>Gobiidae</taxon>
        <taxon>Gobiinae</taxon>
        <taxon>Knipowitschia</taxon>
    </lineage>
</organism>
<dbReference type="EMBL" id="OZ035829">
    <property type="protein sequence ID" value="CAL1611095.1"/>
    <property type="molecule type" value="Genomic_DNA"/>
</dbReference>
<evidence type="ECO:0000256" key="3">
    <source>
        <dbReference type="ARBA" id="ARBA00007809"/>
    </source>
</evidence>
<keyword evidence="15" id="KW-1185">Reference proteome</keyword>
<keyword evidence="6 13" id="KW-0762">Sugar transport</keyword>
<comment type="function">
    <text evidence="12 13">Mediates sugar transport across membranes.</text>
</comment>
<evidence type="ECO:0000256" key="8">
    <source>
        <dbReference type="ARBA" id="ARBA00022737"/>
    </source>
</evidence>
<dbReference type="InterPro" id="IPR004316">
    <property type="entry name" value="SWEET_rpt"/>
</dbReference>
<evidence type="ECO:0000256" key="1">
    <source>
        <dbReference type="ARBA" id="ARBA00004651"/>
    </source>
</evidence>
<evidence type="ECO:0000313" key="15">
    <source>
        <dbReference type="Proteomes" id="UP001497482"/>
    </source>
</evidence>
<dbReference type="Gene3D" id="1.20.1280.290">
    <property type="match status" value="2"/>
</dbReference>
<protein>
    <recommendedName>
        <fullName evidence="13">Sugar transporter SWEET</fullName>
    </recommendedName>
</protein>
<keyword evidence="11 13" id="KW-0472">Membrane</keyword>
<dbReference type="FunFam" id="1.20.1280.290:FF:000010">
    <property type="entry name" value="Sugar transporter SWEET"/>
    <property type="match status" value="1"/>
</dbReference>
<evidence type="ECO:0000256" key="6">
    <source>
        <dbReference type="ARBA" id="ARBA00022597"/>
    </source>
</evidence>
<evidence type="ECO:0000256" key="4">
    <source>
        <dbReference type="ARBA" id="ARBA00022448"/>
    </source>
</evidence>
<comment type="similarity">
    <text evidence="3 13">Belongs to the SWEET sugar transporter family.</text>
</comment>
<dbReference type="Proteomes" id="UP001497482">
    <property type="component" value="Chromosome 7"/>
</dbReference>
<keyword evidence="7 13" id="KW-0812">Transmembrane</keyword>
<keyword evidence="10" id="KW-0333">Golgi apparatus</keyword>
<dbReference type="Pfam" id="PF03083">
    <property type="entry name" value="MtN3_slv"/>
    <property type="match status" value="2"/>
</dbReference>
<comment type="caution">
    <text evidence="13">Lacks conserved residue(s) required for the propagation of feature annotation.</text>
</comment>
<feature type="transmembrane region" description="Helical" evidence="13">
    <location>
        <begin position="6"/>
        <end position="27"/>
    </location>
</feature>
<feature type="transmembrane region" description="Helical" evidence="13">
    <location>
        <begin position="65"/>
        <end position="87"/>
    </location>
</feature>
<dbReference type="FunFam" id="1.20.1280.290:FF:000004">
    <property type="entry name" value="Sugar transporter SWEET"/>
    <property type="match status" value="1"/>
</dbReference>
<evidence type="ECO:0000256" key="7">
    <source>
        <dbReference type="ARBA" id="ARBA00022692"/>
    </source>
</evidence>
<comment type="subcellular location">
    <subcellularLocation>
        <location evidence="1">Cell membrane</location>
        <topology evidence="1">Multi-pass membrane protein</topology>
    </subcellularLocation>
    <subcellularLocation>
        <location evidence="2">Golgi apparatus membrane</location>
        <topology evidence="2">Multi-pass membrane protein</topology>
    </subcellularLocation>
</comment>
<dbReference type="AlphaFoldDB" id="A0AAV2MCT9"/>
<evidence type="ECO:0000256" key="10">
    <source>
        <dbReference type="ARBA" id="ARBA00023034"/>
    </source>
</evidence>
<keyword evidence="5" id="KW-1003">Cell membrane</keyword>
<evidence type="ECO:0000313" key="14">
    <source>
        <dbReference type="EMBL" id="CAL1611095.1"/>
    </source>
</evidence>
<dbReference type="InterPro" id="IPR047664">
    <property type="entry name" value="SWEET"/>
</dbReference>
<evidence type="ECO:0000256" key="13">
    <source>
        <dbReference type="RuleBase" id="RU910715"/>
    </source>
</evidence>
<keyword evidence="4 13" id="KW-0813">Transport</keyword>
<feature type="transmembrane region" description="Helical" evidence="13">
    <location>
        <begin position="94"/>
        <end position="112"/>
    </location>
</feature>
<dbReference type="GO" id="GO:0005886">
    <property type="term" value="C:plasma membrane"/>
    <property type="evidence" value="ECO:0007669"/>
    <property type="project" value="UniProtKB-SubCell"/>
</dbReference>
<gene>
    <name evidence="14" type="ORF">KC01_LOCUS37574</name>
</gene>
<sequence>MELFMSLLSWACIVFTVGMFSTGLTDLKKMRATKSTDNIQFLPFLTTCLNNLGWLYYGILKRDQTVILVNVIGAALQTLYITVFIHYTKQKKPFLSQTLLAGAVLAGGWFYFSTFLPEGETRLNQLGLTCSAITVSMYLSPLTDLVNIVRSGNVQCLSFPLTVATFFTSTSWVLYGHQVSDLYMVVPNMPGILTNSERAAAVGKAGTEVLIPGPCVCEGGCFLSSKRRPPRTSRLNIRVFTVGKAKRHGWF</sequence>
<dbReference type="PANTHER" id="PTHR10791">
    <property type="entry name" value="RAG1-ACTIVATING PROTEIN 1"/>
    <property type="match status" value="1"/>
</dbReference>
<dbReference type="GO" id="GO:0000139">
    <property type="term" value="C:Golgi membrane"/>
    <property type="evidence" value="ECO:0007669"/>
    <property type="project" value="UniProtKB-SubCell"/>
</dbReference>
<keyword evidence="8" id="KW-0677">Repeat</keyword>
<evidence type="ECO:0000256" key="9">
    <source>
        <dbReference type="ARBA" id="ARBA00022989"/>
    </source>
</evidence>
<dbReference type="GO" id="GO:0051119">
    <property type="term" value="F:sugar transmembrane transporter activity"/>
    <property type="evidence" value="ECO:0007669"/>
    <property type="project" value="InterPro"/>
</dbReference>
<reference evidence="14 15" key="1">
    <citation type="submission" date="2024-04" db="EMBL/GenBank/DDBJ databases">
        <authorList>
            <person name="Waldvogel A.-M."/>
            <person name="Schoenle A."/>
        </authorList>
    </citation>
    <scope>NUCLEOTIDE SEQUENCE [LARGE SCALE GENOMIC DNA]</scope>
</reference>
<name>A0AAV2MCT9_KNICA</name>
<evidence type="ECO:0000256" key="12">
    <source>
        <dbReference type="ARBA" id="ARBA00054132"/>
    </source>
</evidence>
<evidence type="ECO:0000256" key="11">
    <source>
        <dbReference type="ARBA" id="ARBA00023136"/>
    </source>
</evidence>
<accession>A0AAV2MCT9</accession>
<evidence type="ECO:0000256" key="2">
    <source>
        <dbReference type="ARBA" id="ARBA00004653"/>
    </source>
</evidence>
<feature type="transmembrane region" description="Helical" evidence="13">
    <location>
        <begin position="39"/>
        <end position="59"/>
    </location>
</feature>
<proteinExistence type="inferred from homology"/>
<dbReference type="PANTHER" id="PTHR10791:SF30">
    <property type="entry name" value="SUGAR TRANSPORTER SWEET1"/>
    <property type="match status" value="1"/>
</dbReference>